<dbReference type="GeneID" id="37272001"/>
<comment type="subcellular location">
    <subcellularLocation>
        <location evidence="1 16">Endoplasmic reticulum membrane</location>
        <topology evidence="1 16">Multi-pass membrane protein</topology>
    </subcellularLocation>
</comment>
<keyword evidence="19" id="KW-1185">Reference proteome</keyword>
<comment type="function">
    <text evidence="16">Catalyzes the terminal and only committed step in triacylglycerol synthesis by using diacylglycerol and fatty acyl CoA as substrates.</text>
</comment>
<dbReference type="Proteomes" id="UP000245946">
    <property type="component" value="Unassembled WGS sequence"/>
</dbReference>
<dbReference type="GO" id="GO:0005789">
    <property type="term" value="C:endoplasmic reticulum membrane"/>
    <property type="evidence" value="ECO:0007669"/>
    <property type="project" value="UniProtKB-SubCell"/>
</dbReference>
<dbReference type="EMBL" id="KZ819307">
    <property type="protein sequence ID" value="PWN95049.1"/>
    <property type="molecule type" value="Genomic_DNA"/>
</dbReference>
<keyword evidence="14 16" id="KW-0012">Acyltransferase</keyword>
<comment type="similarity">
    <text evidence="4 16">Belongs to the diacylglycerol acyltransferase family.</text>
</comment>
<comment type="pathway">
    <text evidence="3">Lipid metabolism.</text>
</comment>
<evidence type="ECO:0000256" key="12">
    <source>
        <dbReference type="ARBA" id="ARBA00023098"/>
    </source>
</evidence>
<evidence type="ECO:0000256" key="8">
    <source>
        <dbReference type="ARBA" id="ARBA00022692"/>
    </source>
</evidence>
<dbReference type="PANTHER" id="PTHR12317">
    <property type="entry name" value="DIACYLGLYCEROL O-ACYLTRANSFERASE"/>
    <property type="match status" value="1"/>
</dbReference>
<name>A0A316Z0J8_9BASI</name>
<evidence type="ECO:0000256" key="5">
    <source>
        <dbReference type="ARBA" id="ARBA00013244"/>
    </source>
</evidence>
<organism evidence="18 19">
    <name type="scientific">Tilletiopsis washingtonensis</name>
    <dbReference type="NCBI Taxonomy" id="58919"/>
    <lineage>
        <taxon>Eukaryota</taxon>
        <taxon>Fungi</taxon>
        <taxon>Dikarya</taxon>
        <taxon>Basidiomycota</taxon>
        <taxon>Ustilaginomycotina</taxon>
        <taxon>Exobasidiomycetes</taxon>
        <taxon>Entylomatales</taxon>
        <taxon>Entylomatales incertae sedis</taxon>
        <taxon>Tilletiopsis</taxon>
    </lineage>
</organism>
<keyword evidence="6 16" id="KW-0444">Lipid biosynthesis</keyword>
<evidence type="ECO:0000256" key="1">
    <source>
        <dbReference type="ARBA" id="ARBA00004477"/>
    </source>
</evidence>
<dbReference type="EC" id="2.3.1.20" evidence="5 16"/>
<evidence type="ECO:0000313" key="18">
    <source>
        <dbReference type="EMBL" id="PWN95049.1"/>
    </source>
</evidence>
<feature type="transmembrane region" description="Helical" evidence="16">
    <location>
        <begin position="61"/>
        <end position="94"/>
    </location>
</feature>
<keyword evidence="11 16" id="KW-1133">Transmembrane helix</keyword>
<evidence type="ECO:0000256" key="15">
    <source>
        <dbReference type="ARBA" id="ARBA00048109"/>
    </source>
</evidence>
<keyword evidence="12 16" id="KW-0443">Lipid metabolism</keyword>
<evidence type="ECO:0000256" key="3">
    <source>
        <dbReference type="ARBA" id="ARBA00005189"/>
    </source>
</evidence>
<feature type="region of interest" description="Disordered" evidence="17">
    <location>
        <begin position="1"/>
        <end position="32"/>
    </location>
</feature>
<dbReference type="GO" id="GO:0006071">
    <property type="term" value="P:glycerol metabolic process"/>
    <property type="evidence" value="ECO:0007669"/>
    <property type="project" value="UniProtKB-UniRule"/>
</dbReference>
<dbReference type="STRING" id="58919.A0A316Z0J8"/>
<dbReference type="AlphaFoldDB" id="A0A316Z0J8"/>
<evidence type="ECO:0000256" key="13">
    <source>
        <dbReference type="ARBA" id="ARBA00023136"/>
    </source>
</evidence>
<evidence type="ECO:0000256" key="4">
    <source>
        <dbReference type="ARBA" id="ARBA00005420"/>
    </source>
</evidence>
<evidence type="ECO:0000256" key="10">
    <source>
        <dbReference type="ARBA" id="ARBA00022824"/>
    </source>
</evidence>
<keyword evidence="9" id="KW-0319">Glycerol metabolism</keyword>
<evidence type="ECO:0000256" key="17">
    <source>
        <dbReference type="SAM" id="MobiDB-lite"/>
    </source>
</evidence>
<comment type="caution">
    <text evidence="16">Lacks conserved residue(s) required for the propagation of feature annotation.</text>
</comment>
<keyword evidence="13 16" id="KW-0472">Membrane</keyword>
<sequence length="385" mass="42421">MPAPASETAGTRLAASSDAAPPTTPGGSIGTPASAFLPRPTDIRFAPINVPRHRRLQTMAVLFWGLLLPLMLALFFLLLSIPPLWPFIIAYLIWIARDRAPENGGRRIEAVRRLAVWRRFAEYYPVSLIKSADLPPDKSYVFGAELIVLPVRCAAPPDHPHGVIGMGAVANFATCATEFPSSFPGLTPHLLTLSSNFNIPLYRDVILALGICSVSRRSCEAILKKGPGSALTIVVGGAAESLNAHPGTADLTLRRRLGFIKIAIRNGADLVPVFSFGENDIYMQLANAPGTRLHSFQKHFQKLFGFTLPVFHGRGVFNYSFGLLPYRHPIVSVVGRPISVTRNANPSKQELEHYQRLYIEELHRIWDTWKDAYAANRSKELTIVD</sequence>
<evidence type="ECO:0000256" key="16">
    <source>
        <dbReference type="RuleBase" id="RU367023"/>
    </source>
</evidence>
<keyword evidence="10 16" id="KW-0256">Endoplasmic reticulum</keyword>
<evidence type="ECO:0000256" key="9">
    <source>
        <dbReference type="ARBA" id="ARBA00022798"/>
    </source>
</evidence>
<comment type="catalytic activity">
    <reaction evidence="15 16">
        <text>an acyl-CoA + a 1,2-diacyl-sn-glycerol = a triacyl-sn-glycerol + CoA</text>
        <dbReference type="Rhea" id="RHEA:10868"/>
        <dbReference type="ChEBI" id="CHEBI:17815"/>
        <dbReference type="ChEBI" id="CHEBI:57287"/>
        <dbReference type="ChEBI" id="CHEBI:58342"/>
        <dbReference type="ChEBI" id="CHEBI:64615"/>
        <dbReference type="EC" id="2.3.1.20"/>
    </reaction>
</comment>
<dbReference type="GO" id="GO:0004144">
    <property type="term" value="F:diacylglycerol O-acyltransferase activity"/>
    <property type="evidence" value="ECO:0007669"/>
    <property type="project" value="UniProtKB-UniRule"/>
</dbReference>
<dbReference type="CDD" id="cd07987">
    <property type="entry name" value="LPLAT_MGAT-like"/>
    <property type="match status" value="1"/>
</dbReference>
<evidence type="ECO:0000256" key="2">
    <source>
        <dbReference type="ARBA" id="ARBA00004771"/>
    </source>
</evidence>
<dbReference type="PANTHER" id="PTHR12317:SF0">
    <property type="entry name" value="ACYLTRANSFERASE"/>
    <property type="match status" value="1"/>
</dbReference>
<dbReference type="Pfam" id="PF03982">
    <property type="entry name" value="DAGAT"/>
    <property type="match status" value="1"/>
</dbReference>
<dbReference type="UniPathway" id="UPA00282"/>
<reference evidence="18 19" key="1">
    <citation type="journal article" date="2018" name="Mol. Biol. Evol.">
        <title>Broad Genomic Sampling Reveals a Smut Pathogenic Ancestry of the Fungal Clade Ustilaginomycotina.</title>
        <authorList>
            <person name="Kijpornyongpan T."/>
            <person name="Mondo S.J."/>
            <person name="Barry K."/>
            <person name="Sandor L."/>
            <person name="Lee J."/>
            <person name="Lipzen A."/>
            <person name="Pangilinan J."/>
            <person name="LaButti K."/>
            <person name="Hainaut M."/>
            <person name="Henrissat B."/>
            <person name="Grigoriev I.V."/>
            <person name="Spatafora J.W."/>
            <person name="Aime M.C."/>
        </authorList>
    </citation>
    <scope>NUCLEOTIDE SEQUENCE [LARGE SCALE GENOMIC DNA]</scope>
    <source>
        <strain evidence="18 19">MCA 4186</strain>
    </source>
</reference>
<proteinExistence type="inferred from homology"/>
<evidence type="ECO:0000256" key="14">
    <source>
        <dbReference type="ARBA" id="ARBA00023315"/>
    </source>
</evidence>
<evidence type="ECO:0000256" key="7">
    <source>
        <dbReference type="ARBA" id="ARBA00022679"/>
    </source>
</evidence>
<keyword evidence="8 16" id="KW-0812">Transmembrane</keyword>
<gene>
    <name evidence="18" type="ORF">FA09DRAFT_341518</name>
</gene>
<dbReference type="RefSeq" id="XP_025595328.1">
    <property type="nucleotide sequence ID" value="XM_025744457.1"/>
</dbReference>
<protein>
    <recommendedName>
        <fullName evidence="5 16">Diacylglycerol O-acyltransferase</fullName>
        <ecNumber evidence="5 16">2.3.1.20</ecNumber>
    </recommendedName>
</protein>
<evidence type="ECO:0000256" key="6">
    <source>
        <dbReference type="ARBA" id="ARBA00022516"/>
    </source>
</evidence>
<dbReference type="InterPro" id="IPR007130">
    <property type="entry name" value="DAGAT"/>
</dbReference>
<evidence type="ECO:0000256" key="11">
    <source>
        <dbReference type="ARBA" id="ARBA00022989"/>
    </source>
</evidence>
<comment type="pathway">
    <text evidence="2 16">Glycerolipid metabolism; triacylglycerol biosynthesis.</text>
</comment>
<dbReference type="OrthoDB" id="264532at2759"/>
<evidence type="ECO:0000313" key="19">
    <source>
        <dbReference type="Proteomes" id="UP000245946"/>
    </source>
</evidence>
<accession>A0A316Z0J8</accession>
<dbReference type="GO" id="GO:0019432">
    <property type="term" value="P:triglyceride biosynthetic process"/>
    <property type="evidence" value="ECO:0007669"/>
    <property type="project" value="UniProtKB-UniRule"/>
</dbReference>
<keyword evidence="7 18" id="KW-0808">Transferase</keyword>